<protein>
    <submittedName>
        <fullName evidence="12">Gap junction protein, beta 7, 25kDa</fullName>
    </submittedName>
</protein>
<evidence type="ECO:0000256" key="1">
    <source>
        <dbReference type="ARBA" id="ARBA00004610"/>
    </source>
</evidence>
<evidence type="ECO:0000256" key="3">
    <source>
        <dbReference type="ARBA" id="ARBA00022475"/>
    </source>
</evidence>
<dbReference type="PANTHER" id="PTHR11984:SF26">
    <property type="entry name" value="GAP JUNCTION BETA-7 PROTEIN"/>
    <property type="match status" value="1"/>
</dbReference>
<evidence type="ECO:0000256" key="9">
    <source>
        <dbReference type="SAM" id="Phobius"/>
    </source>
</evidence>
<evidence type="ECO:0000256" key="2">
    <source>
        <dbReference type="ARBA" id="ARBA00004651"/>
    </source>
</evidence>
<name>V9KYC4_CALMI</name>
<feature type="domain" description="Connexin cysteine-rich" evidence="11">
    <location>
        <begin position="134"/>
        <end position="201"/>
    </location>
</feature>
<dbReference type="InterPro" id="IPR013092">
    <property type="entry name" value="Connexin_N"/>
</dbReference>
<organism evidence="12">
    <name type="scientific">Callorhinchus milii</name>
    <name type="common">Ghost shark</name>
    <dbReference type="NCBI Taxonomy" id="7868"/>
    <lineage>
        <taxon>Eukaryota</taxon>
        <taxon>Metazoa</taxon>
        <taxon>Chordata</taxon>
        <taxon>Craniata</taxon>
        <taxon>Vertebrata</taxon>
        <taxon>Chondrichthyes</taxon>
        <taxon>Holocephali</taxon>
        <taxon>Chimaeriformes</taxon>
        <taxon>Callorhinchidae</taxon>
        <taxon>Callorhinchus</taxon>
    </lineage>
</organism>
<evidence type="ECO:0000259" key="10">
    <source>
        <dbReference type="SMART" id="SM00037"/>
    </source>
</evidence>
<dbReference type="OrthoDB" id="9929252at2759"/>
<feature type="transmembrane region" description="Helical" evidence="9">
    <location>
        <begin position="20"/>
        <end position="39"/>
    </location>
</feature>
<keyword evidence="6" id="KW-0965">Cell junction</keyword>
<dbReference type="InterPro" id="IPR038359">
    <property type="entry name" value="Connexin_N_sf"/>
</dbReference>
<dbReference type="GeneID" id="103186193"/>
<dbReference type="InterPro" id="IPR019570">
    <property type="entry name" value="Connexin_CCC"/>
</dbReference>
<dbReference type="EMBL" id="JW871341">
    <property type="protein sequence ID" value="AFP03859.1"/>
    <property type="molecule type" value="mRNA"/>
</dbReference>
<feature type="transmembrane region" description="Helical" evidence="9">
    <location>
        <begin position="118"/>
        <end position="146"/>
    </location>
</feature>
<evidence type="ECO:0000256" key="7">
    <source>
        <dbReference type="ARBA" id="ARBA00022989"/>
    </source>
</evidence>
<dbReference type="FunFam" id="1.20.1440.80:FF:000001">
    <property type="entry name" value="Gap junction alpha-1"/>
    <property type="match status" value="1"/>
</dbReference>
<accession>V9KYC4</accession>
<keyword evidence="7 9" id="KW-1133">Transmembrane helix</keyword>
<proteinExistence type="evidence at transcript level"/>
<evidence type="ECO:0000256" key="6">
    <source>
        <dbReference type="ARBA" id="ARBA00022949"/>
    </source>
</evidence>
<evidence type="ECO:0000259" key="11">
    <source>
        <dbReference type="SMART" id="SM01089"/>
    </source>
</evidence>
<dbReference type="PANTHER" id="PTHR11984">
    <property type="entry name" value="CONNEXIN"/>
    <property type="match status" value="1"/>
</dbReference>
<keyword evidence="5" id="KW-0303">Gap junction</keyword>
<dbReference type="CTD" id="375519"/>
<dbReference type="AlphaFoldDB" id="V9KYC4"/>
<dbReference type="PRINTS" id="PR00206">
    <property type="entry name" value="CONNEXIN"/>
</dbReference>
<feature type="transmembrane region" description="Helical" evidence="9">
    <location>
        <begin position="77"/>
        <end position="97"/>
    </location>
</feature>
<dbReference type="InterPro" id="IPR000500">
    <property type="entry name" value="Connexin"/>
</dbReference>
<evidence type="ECO:0000256" key="8">
    <source>
        <dbReference type="ARBA" id="ARBA00023136"/>
    </source>
</evidence>
<evidence type="ECO:0000256" key="4">
    <source>
        <dbReference type="ARBA" id="ARBA00022692"/>
    </source>
</evidence>
<reference evidence="12" key="1">
    <citation type="journal article" date="2014" name="Nature">
        <title>Elephant shark genome provides unique insights into gnathostome evolution.</title>
        <authorList>
            <consortium name="International Elephant Shark Genome Sequencing Consortium"/>
            <person name="Venkatesh B."/>
            <person name="Lee A.P."/>
            <person name="Ravi V."/>
            <person name="Maurya A.K."/>
            <person name="Lian M.M."/>
            <person name="Swann J.B."/>
            <person name="Ohta Y."/>
            <person name="Flajnik M.F."/>
            <person name="Sutoh Y."/>
            <person name="Kasahara M."/>
            <person name="Hoon S."/>
            <person name="Gangu V."/>
            <person name="Roy S.W."/>
            <person name="Irimia M."/>
            <person name="Korzh V."/>
            <person name="Kondrychyn I."/>
            <person name="Lim Z.W."/>
            <person name="Tay B.H."/>
            <person name="Tohari S."/>
            <person name="Kong K.W."/>
            <person name="Ho S."/>
            <person name="Lorente-Galdos B."/>
            <person name="Quilez J."/>
            <person name="Marques-Bonet T."/>
            <person name="Raney B.J."/>
            <person name="Ingham P.W."/>
            <person name="Tay A."/>
            <person name="Hillier L.W."/>
            <person name="Minx P."/>
            <person name="Boehm T."/>
            <person name="Wilson R.K."/>
            <person name="Brenner S."/>
            <person name="Warren W.C."/>
        </authorList>
    </citation>
    <scope>NUCLEOTIDE SEQUENCE</scope>
    <source>
        <tissue evidence="12">Gills</tissue>
    </source>
</reference>
<comment type="subcellular location">
    <subcellularLocation>
        <location evidence="1">Cell junction</location>
        <location evidence="1">Gap junction</location>
    </subcellularLocation>
    <subcellularLocation>
        <location evidence="2">Cell membrane</location>
        <topology evidence="2">Multi-pass membrane protein</topology>
    </subcellularLocation>
</comment>
<dbReference type="Gene3D" id="1.20.1440.80">
    <property type="entry name" value="Gap junction channel protein cysteine-rich domain"/>
    <property type="match status" value="1"/>
</dbReference>
<sequence length="257" mass="29863">MSWSLLRDVLSGVNKYSTALGRIWLTVMFIFRVLIYVVAAERVWNDEQNEFTCNSKQPGCENVCFDHFFPVSQARLWALQLIMVSTPSLLVVMHVAYRENREKKYHKKLYVDKGNIDGGLWWTYVFSLLFKSGVEVGFLIMFNWIYEGFSLPHIVKCEVKPCPNVVDCFIGRPTEKTIFLYFMAISSGLCIVLNICELSYLLTKRCELFWAKRYGQQGQRFNQVNVKSDLLRRKSELKDLKALKNGSLTSSTNFHTM</sequence>
<evidence type="ECO:0000313" key="12">
    <source>
        <dbReference type="EMBL" id="AFP03859.1"/>
    </source>
</evidence>
<dbReference type="SMART" id="SM01089">
    <property type="entry name" value="Connexin_CCC"/>
    <property type="match status" value="1"/>
</dbReference>
<feature type="domain" description="Connexin N-terminal" evidence="10">
    <location>
        <begin position="42"/>
        <end position="75"/>
    </location>
</feature>
<evidence type="ECO:0000256" key="5">
    <source>
        <dbReference type="ARBA" id="ARBA00022868"/>
    </source>
</evidence>
<dbReference type="GO" id="GO:0005922">
    <property type="term" value="C:connexin complex"/>
    <property type="evidence" value="ECO:0007669"/>
    <property type="project" value="InterPro"/>
</dbReference>
<feature type="transmembrane region" description="Helical" evidence="9">
    <location>
        <begin position="178"/>
        <end position="203"/>
    </location>
</feature>
<keyword evidence="4 9" id="KW-0812">Transmembrane</keyword>
<keyword evidence="3" id="KW-1003">Cell membrane</keyword>
<dbReference type="KEGG" id="cmk:103186193"/>
<dbReference type="Pfam" id="PF00029">
    <property type="entry name" value="Connexin"/>
    <property type="match status" value="1"/>
</dbReference>
<dbReference type="GO" id="GO:0007267">
    <property type="term" value="P:cell-cell signaling"/>
    <property type="evidence" value="ECO:0007669"/>
    <property type="project" value="TreeGrafter"/>
</dbReference>
<dbReference type="SMART" id="SM00037">
    <property type="entry name" value="CNX"/>
    <property type="match status" value="1"/>
</dbReference>
<keyword evidence="8 9" id="KW-0472">Membrane</keyword>
<dbReference type="GO" id="GO:0005243">
    <property type="term" value="F:gap junction channel activity"/>
    <property type="evidence" value="ECO:0007669"/>
    <property type="project" value="TreeGrafter"/>
</dbReference>